<proteinExistence type="predicted"/>
<dbReference type="InterPro" id="IPR001119">
    <property type="entry name" value="SLH_dom"/>
</dbReference>
<gene>
    <name evidence="2" type="ORF">A8990_10731</name>
</gene>
<dbReference type="RefSeq" id="WP_116188449.1">
    <property type="nucleotide sequence ID" value="NZ_QTTN01000007.1"/>
</dbReference>
<reference evidence="2 3" key="1">
    <citation type="submission" date="2018-08" db="EMBL/GenBank/DDBJ databases">
        <title>Genomic Encyclopedia of Type Strains, Phase III (KMG-III): the genomes of soil and plant-associated and newly described type strains.</title>
        <authorList>
            <person name="Whitman W."/>
        </authorList>
    </citation>
    <scope>NUCLEOTIDE SEQUENCE [LARGE SCALE GENOMIC DNA]</scope>
    <source>
        <strain evidence="2 3">CGMCC 1.10966</strain>
    </source>
</reference>
<protein>
    <submittedName>
        <fullName evidence="2">S-layer family protein</fullName>
    </submittedName>
</protein>
<dbReference type="Pfam" id="PF00395">
    <property type="entry name" value="SLH"/>
    <property type="match status" value="1"/>
</dbReference>
<dbReference type="Proteomes" id="UP000256304">
    <property type="component" value="Unassembled WGS sequence"/>
</dbReference>
<dbReference type="EMBL" id="QTTN01000007">
    <property type="protein sequence ID" value="REE88935.1"/>
    <property type="molecule type" value="Genomic_DNA"/>
</dbReference>
<organism evidence="2 3">
    <name type="scientific">Paenibacillus taihuensis</name>
    <dbReference type="NCBI Taxonomy" id="1156355"/>
    <lineage>
        <taxon>Bacteria</taxon>
        <taxon>Bacillati</taxon>
        <taxon>Bacillota</taxon>
        <taxon>Bacilli</taxon>
        <taxon>Bacillales</taxon>
        <taxon>Paenibacillaceae</taxon>
        <taxon>Paenibacillus</taxon>
    </lineage>
</organism>
<evidence type="ECO:0000313" key="3">
    <source>
        <dbReference type="Proteomes" id="UP000256304"/>
    </source>
</evidence>
<keyword evidence="3" id="KW-1185">Reference proteome</keyword>
<dbReference type="AlphaFoldDB" id="A0A3D9S898"/>
<evidence type="ECO:0000259" key="1">
    <source>
        <dbReference type="Pfam" id="PF00395"/>
    </source>
</evidence>
<comment type="caution">
    <text evidence="2">The sequence shown here is derived from an EMBL/GenBank/DDBJ whole genome shotgun (WGS) entry which is preliminary data.</text>
</comment>
<accession>A0A3D9S898</accession>
<sequence>MKTLQPAATVTVQASASSKSSVFSDLATKWTWAAEAIGYLAEHDILSGTGGGKFEPEKPVNGGHSVSDAYASELLIRCDR</sequence>
<name>A0A3D9S898_9BACL</name>
<feature type="domain" description="SLH" evidence="1">
    <location>
        <begin position="23"/>
        <end position="63"/>
    </location>
</feature>
<evidence type="ECO:0000313" key="2">
    <source>
        <dbReference type="EMBL" id="REE88935.1"/>
    </source>
</evidence>